<dbReference type="EMBL" id="BSXW01001728">
    <property type="protein sequence ID" value="GMF38762.1"/>
    <property type="molecule type" value="Genomic_DNA"/>
</dbReference>
<dbReference type="Proteomes" id="UP001165083">
    <property type="component" value="Unassembled WGS sequence"/>
</dbReference>
<sequence length="103" mass="10964">MGSTNFVRTQPYNEATLSCTGLQTLKRHLGDNRVVIVVVVESLLVVKVVEGVVAEIVVEVHCMAETLVASVSFLSHPALRVDLVPDGDKAIALLPVDVASLLS</sequence>
<name>A0A9W6XHP9_9STRA</name>
<dbReference type="AlphaFoldDB" id="A0A9W6XHP9"/>
<comment type="caution">
    <text evidence="1">The sequence shown here is derived from an EMBL/GenBank/DDBJ whole genome shotgun (WGS) entry which is preliminary data.</text>
</comment>
<protein>
    <submittedName>
        <fullName evidence="1">Unnamed protein product</fullName>
    </submittedName>
</protein>
<evidence type="ECO:0000313" key="1">
    <source>
        <dbReference type="EMBL" id="GMF38762.1"/>
    </source>
</evidence>
<accession>A0A9W6XHP9</accession>
<gene>
    <name evidence="1" type="ORF">Plil01_001615000</name>
</gene>
<evidence type="ECO:0000313" key="2">
    <source>
        <dbReference type="Proteomes" id="UP001165083"/>
    </source>
</evidence>
<keyword evidence="2" id="KW-1185">Reference proteome</keyword>
<proteinExistence type="predicted"/>
<organism evidence="1 2">
    <name type="scientific">Phytophthora lilii</name>
    <dbReference type="NCBI Taxonomy" id="2077276"/>
    <lineage>
        <taxon>Eukaryota</taxon>
        <taxon>Sar</taxon>
        <taxon>Stramenopiles</taxon>
        <taxon>Oomycota</taxon>
        <taxon>Peronosporomycetes</taxon>
        <taxon>Peronosporales</taxon>
        <taxon>Peronosporaceae</taxon>
        <taxon>Phytophthora</taxon>
    </lineage>
</organism>
<reference evidence="1" key="1">
    <citation type="submission" date="2023-04" db="EMBL/GenBank/DDBJ databases">
        <title>Phytophthora lilii NBRC 32176.</title>
        <authorList>
            <person name="Ichikawa N."/>
            <person name="Sato H."/>
            <person name="Tonouchi N."/>
        </authorList>
    </citation>
    <scope>NUCLEOTIDE SEQUENCE</scope>
    <source>
        <strain evidence="1">NBRC 32176</strain>
    </source>
</reference>